<dbReference type="Gene3D" id="3.40.50.2000">
    <property type="entry name" value="Glycogen Phosphorylase B"/>
    <property type="match status" value="1"/>
</dbReference>
<proteinExistence type="predicted"/>
<dbReference type="EMBL" id="CP134536">
    <property type="protein sequence ID" value="WNH13660.1"/>
    <property type="molecule type" value="Genomic_DNA"/>
</dbReference>
<evidence type="ECO:0000259" key="1">
    <source>
        <dbReference type="Pfam" id="PF04101"/>
    </source>
</evidence>
<gene>
    <name evidence="2" type="ORF">RHP49_05245</name>
</gene>
<name>A0ABY9Y5Y4_9FLAO</name>
<dbReference type="RefSeq" id="WP_415863634.1">
    <property type="nucleotide sequence ID" value="NZ_CP134536.1"/>
</dbReference>
<keyword evidence="3" id="KW-1185">Reference proteome</keyword>
<dbReference type="InterPro" id="IPR007235">
    <property type="entry name" value="Glyco_trans_28_C"/>
</dbReference>
<evidence type="ECO:0000313" key="3">
    <source>
        <dbReference type="Proteomes" id="UP001303407"/>
    </source>
</evidence>
<feature type="domain" description="Glycosyl transferase family 28 C-terminal" evidence="1">
    <location>
        <begin position="97"/>
        <end position="198"/>
    </location>
</feature>
<evidence type="ECO:0000313" key="2">
    <source>
        <dbReference type="EMBL" id="WNH13660.1"/>
    </source>
</evidence>
<accession>A0ABY9Y5Y4</accession>
<protein>
    <submittedName>
        <fullName evidence="2">Glycosyltransferase</fullName>
    </submittedName>
</protein>
<dbReference type="Proteomes" id="UP001303407">
    <property type="component" value="Chromosome"/>
</dbReference>
<sequence length="224" mass="25791">MNVLSGITTWFSTKIHEQFIKKFNICWVPDTKGALNLSGKLGHITTFKIPLEYIGPLSRFEKKQATIINDVLILLSGPEPQRTLLEEKLLLEFKNYKGKVVFIQGIMETEQSIQVLGNMTIYNFMTSELLEKTINESALVLSRSGYTTVMDLAKLNKKAFFIPTPGQFEQEYLAKRFTELSLVPSCKQEDFTLNKLNEINAYEGLKAFDYKTDYKKLFRLFESE</sequence>
<dbReference type="Pfam" id="PF04101">
    <property type="entry name" value="Glyco_tran_28_C"/>
    <property type="match status" value="1"/>
</dbReference>
<reference evidence="2 3" key="1">
    <citation type="submission" date="2023-09" db="EMBL/GenBank/DDBJ databases">
        <title>Thalassobella suaedae gen. nov., sp. nov., a marine bacterium of the family Flavobacteriaceae isolated from a halophyte Suaeda japonica.</title>
        <authorList>
            <person name="Lee S.Y."/>
            <person name="Hwang C.Y."/>
        </authorList>
    </citation>
    <scope>NUCLEOTIDE SEQUENCE [LARGE SCALE GENOMIC DNA]</scope>
    <source>
        <strain evidence="2 3">HL-DH10</strain>
    </source>
</reference>
<dbReference type="SUPFAM" id="SSF53756">
    <property type="entry name" value="UDP-Glycosyltransferase/glycogen phosphorylase"/>
    <property type="match status" value="1"/>
</dbReference>
<organism evidence="2 3">
    <name type="scientific">Thalassobellus suaedae</name>
    <dbReference type="NCBI Taxonomy" id="3074124"/>
    <lineage>
        <taxon>Bacteria</taxon>
        <taxon>Pseudomonadati</taxon>
        <taxon>Bacteroidota</taxon>
        <taxon>Flavobacteriia</taxon>
        <taxon>Flavobacteriales</taxon>
        <taxon>Flavobacteriaceae</taxon>
        <taxon>Thalassobellus</taxon>
    </lineage>
</organism>